<dbReference type="PANTHER" id="PTHR30006:SF2">
    <property type="entry name" value="ABC TRANSPORTER SUBSTRATE-BINDING PROTEIN"/>
    <property type="match status" value="1"/>
</dbReference>
<evidence type="ECO:0000256" key="1">
    <source>
        <dbReference type="ARBA" id="ARBA00022729"/>
    </source>
</evidence>
<accession>A0ABS2FE30</accession>
<feature type="chain" id="PRO_5045834752" evidence="2">
    <location>
        <begin position="24"/>
        <end position="371"/>
    </location>
</feature>
<reference evidence="3 4" key="1">
    <citation type="journal article" date="2021" name="Sci. Rep.">
        <title>The distribution of antibiotic resistance genes in chicken gut microbiota commensals.</title>
        <authorList>
            <person name="Juricova H."/>
            <person name="Matiasovicova J."/>
            <person name="Kubasova T."/>
            <person name="Cejkova D."/>
            <person name="Rychlik I."/>
        </authorList>
    </citation>
    <scope>NUCLEOTIDE SEQUENCE [LARGE SCALE GENOMIC DNA]</scope>
    <source>
        <strain evidence="3 4">An435</strain>
    </source>
</reference>
<dbReference type="Proteomes" id="UP000767334">
    <property type="component" value="Unassembled WGS sequence"/>
</dbReference>
<keyword evidence="4" id="KW-1185">Reference proteome</keyword>
<sequence>MKKNVIKGLLSIAMVMSVGLSMIGCGSKNIATSQDIDLNSMTLEEIIDKAKEEGKVNSAAMPDSWANWGETWDEIEKLYGIKQTDVDMSSAEEISLFESEGKNSTKDIGDVGMAFGPIAEAKGLTLKYKTSYWDELPDWAKDDDGDWVVGYYGTISILTNTTNVENAPKSFEDILNGDYIVSVGDVTKASQAQNAILATAIAFGGDESNLQPAYDFYKKLAEEGRLDKGELNISRLEKGEIDVALLWDFNALGYKEQITTNNPNMSFEVHIPEEASISAGYATIINTYAKNPYAAALTREYILSDEGQINLAKGFAKPIRESVELPEEVKAKMVDDSEYENTRTVQDVEAWEESTKNIASEWQENVLFYAK</sequence>
<keyword evidence="1 2" id="KW-0732">Signal</keyword>
<evidence type="ECO:0000313" key="3">
    <source>
        <dbReference type="EMBL" id="MBM6818810.1"/>
    </source>
</evidence>
<comment type="caution">
    <text evidence="3">The sequence shown here is derived from an EMBL/GenBank/DDBJ whole genome shotgun (WGS) entry which is preliminary data.</text>
</comment>
<dbReference type="PANTHER" id="PTHR30006">
    <property type="entry name" value="THIAMINE-BINDING PERIPLASMIC PROTEIN-RELATED"/>
    <property type="match status" value="1"/>
</dbReference>
<dbReference type="Pfam" id="PF13343">
    <property type="entry name" value="SBP_bac_6"/>
    <property type="match status" value="1"/>
</dbReference>
<evidence type="ECO:0000256" key="2">
    <source>
        <dbReference type="SAM" id="SignalP"/>
    </source>
</evidence>
<protein>
    <submittedName>
        <fullName evidence="3">ABC transporter substrate-binding protein</fullName>
    </submittedName>
</protein>
<dbReference type="EMBL" id="JACJLL010000023">
    <property type="protein sequence ID" value="MBM6818810.1"/>
    <property type="molecule type" value="Genomic_DNA"/>
</dbReference>
<proteinExistence type="predicted"/>
<feature type="signal peptide" evidence="2">
    <location>
        <begin position="1"/>
        <end position="23"/>
    </location>
</feature>
<organism evidence="3 4">
    <name type="scientific">Clostridium saudiense</name>
    <dbReference type="NCBI Taxonomy" id="1414720"/>
    <lineage>
        <taxon>Bacteria</taxon>
        <taxon>Bacillati</taxon>
        <taxon>Bacillota</taxon>
        <taxon>Clostridia</taxon>
        <taxon>Eubacteriales</taxon>
        <taxon>Clostridiaceae</taxon>
        <taxon>Clostridium</taxon>
    </lineage>
</organism>
<dbReference type="RefSeq" id="WP_148321533.1">
    <property type="nucleotide sequence ID" value="NZ_JACJLL010000023.1"/>
</dbReference>
<evidence type="ECO:0000313" key="4">
    <source>
        <dbReference type="Proteomes" id="UP000767334"/>
    </source>
</evidence>
<gene>
    <name evidence="3" type="ORF">H6A19_05585</name>
</gene>
<name>A0ABS2FE30_9CLOT</name>
<dbReference type="PROSITE" id="PS51257">
    <property type="entry name" value="PROKAR_LIPOPROTEIN"/>
    <property type="match status" value="1"/>
</dbReference>
<dbReference type="SUPFAM" id="SSF53850">
    <property type="entry name" value="Periplasmic binding protein-like II"/>
    <property type="match status" value="1"/>
</dbReference>
<dbReference type="Gene3D" id="3.40.190.10">
    <property type="entry name" value="Periplasmic binding protein-like II"/>
    <property type="match status" value="2"/>
</dbReference>